<reference evidence="1" key="2">
    <citation type="journal article" date="2015" name="Fish Shellfish Immunol.">
        <title>Early steps in the European eel (Anguilla anguilla)-Vibrio vulnificus interaction in the gills: Role of the RtxA13 toxin.</title>
        <authorList>
            <person name="Callol A."/>
            <person name="Pajuelo D."/>
            <person name="Ebbesson L."/>
            <person name="Teles M."/>
            <person name="MacKenzie S."/>
            <person name="Amaro C."/>
        </authorList>
    </citation>
    <scope>NUCLEOTIDE SEQUENCE</scope>
</reference>
<dbReference type="EMBL" id="GBXM01058487">
    <property type="protein sequence ID" value="JAH50090.1"/>
    <property type="molecule type" value="Transcribed_RNA"/>
</dbReference>
<accession>A0A0E9TB02</accession>
<sequence>MQMVIKQAAFSPH</sequence>
<reference evidence="1" key="1">
    <citation type="submission" date="2014-11" db="EMBL/GenBank/DDBJ databases">
        <authorList>
            <person name="Amaro Gonzalez C."/>
        </authorList>
    </citation>
    <scope>NUCLEOTIDE SEQUENCE</scope>
</reference>
<dbReference type="EMBL" id="GBXM01060029">
    <property type="protein sequence ID" value="JAH48548.1"/>
    <property type="molecule type" value="Transcribed_RNA"/>
</dbReference>
<proteinExistence type="predicted"/>
<organism evidence="1">
    <name type="scientific">Anguilla anguilla</name>
    <name type="common">European freshwater eel</name>
    <name type="synonym">Muraena anguilla</name>
    <dbReference type="NCBI Taxonomy" id="7936"/>
    <lineage>
        <taxon>Eukaryota</taxon>
        <taxon>Metazoa</taxon>
        <taxon>Chordata</taxon>
        <taxon>Craniata</taxon>
        <taxon>Vertebrata</taxon>
        <taxon>Euteleostomi</taxon>
        <taxon>Actinopterygii</taxon>
        <taxon>Neopterygii</taxon>
        <taxon>Teleostei</taxon>
        <taxon>Anguilliformes</taxon>
        <taxon>Anguillidae</taxon>
        <taxon>Anguilla</taxon>
    </lineage>
</organism>
<evidence type="ECO:0000313" key="1">
    <source>
        <dbReference type="EMBL" id="JAH50090.1"/>
    </source>
</evidence>
<protein>
    <submittedName>
        <fullName evidence="1">Uncharacterized protein</fullName>
    </submittedName>
</protein>
<name>A0A0E9TB02_ANGAN</name>